<dbReference type="Proteomes" id="UP000539111">
    <property type="component" value="Unassembled WGS sequence"/>
</dbReference>
<keyword evidence="2 3" id="KW-0812">Transmembrane</keyword>
<evidence type="ECO:0000313" key="4">
    <source>
        <dbReference type="Proteomes" id="UP000539111"/>
    </source>
</evidence>
<name>A0A7Z0IIJ7_9MICO</name>
<protein>
    <submittedName>
        <fullName evidence="3">Energy-coupling factor transporter transmembrane protein EcfT</fullName>
    </submittedName>
</protein>
<gene>
    <name evidence="3" type="ORF">BJY26_002889</name>
</gene>
<proteinExistence type="predicted"/>
<dbReference type="Pfam" id="PF20447">
    <property type="entry name" value="DUF6704"/>
    <property type="match status" value="1"/>
</dbReference>
<feature type="transmembrane region" description="Helical" evidence="2">
    <location>
        <begin position="28"/>
        <end position="50"/>
    </location>
</feature>
<dbReference type="AlphaFoldDB" id="A0A7Z0IIJ7"/>
<feature type="transmembrane region" description="Helical" evidence="2">
    <location>
        <begin position="56"/>
        <end position="78"/>
    </location>
</feature>
<accession>A0A7Z0IIJ7</accession>
<feature type="compositionally biased region" description="Polar residues" evidence="1">
    <location>
        <begin position="1"/>
        <end position="11"/>
    </location>
</feature>
<dbReference type="RefSeq" id="WP_218852431.1">
    <property type="nucleotide sequence ID" value="NZ_JACBZP010000001.1"/>
</dbReference>
<evidence type="ECO:0000256" key="1">
    <source>
        <dbReference type="SAM" id="MobiDB-lite"/>
    </source>
</evidence>
<evidence type="ECO:0000313" key="3">
    <source>
        <dbReference type="EMBL" id="NYI68583.1"/>
    </source>
</evidence>
<dbReference type="InterPro" id="IPR046550">
    <property type="entry name" value="DUF6704"/>
</dbReference>
<feature type="region of interest" description="Disordered" evidence="1">
    <location>
        <begin position="1"/>
        <end position="24"/>
    </location>
</feature>
<sequence length="90" mass="9430">MSDSTADTSQPIDPREAARLDPGHGNTVAGWTTVFTMLVGFIVLAVAFFLNSQFVLLAGIGVVIILIGLIAGLILKLAGFGVGGHRTRQH</sequence>
<keyword evidence="2" id="KW-1133">Transmembrane helix</keyword>
<dbReference type="NCBIfam" id="NF041681">
    <property type="entry name" value="HGxxPAAW"/>
    <property type="match status" value="1"/>
</dbReference>
<comment type="caution">
    <text evidence="3">The sequence shown here is derived from an EMBL/GenBank/DDBJ whole genome shotgun (WGS) entry which is preliminary data.</text>
</comment>
<feature type="compositionally biased region" description="Basic and acidic residues" evidence="1">
    <location>
        <begin position="13"/>
        <end position="22"/>
    </location>
</feature>
<keyword evidence="4" id="KW-1185">Reference proteome</keyword>
<reference evidence="3 4" key="1">
    <citation type="submission" date="2020-07" db="EMBL/GenBank/DDBJ databases">
        <title>Sequencing the genomes of 1000 actinobacteria strains.</title>
        <authorList>
            <person name="Klenk H.-P."/>
        </authorList>
    </citation>
    <scope>NUCLEOTIDE SEQUENCE [LARGE SCALE GENOMIC DNA]</scope>
    <source>
        <strain evidence="3 4">DSM 26341</strain>
    </source>
</reference>
<evidence type="ECO:0000256" key="2">
    <source>
        <dbReference type="SAM" id="Phobius"/>
    </source>
</evidence>
<keyword evidence="2" id="KW-0472">Membrane</keyword>
<dbReference type="EMBL" id="JACBZP010000001">
    <property type="protein sequence ID" value="NYI68583.1"/>
    <property type="molecule type" value="Genomic_DNA"/>
</dbReference>
<organism evidence="3 4">
    <name type="scientific">Spelaeicoccus albus</name>
    <dbReference type="NCBI Taxonomy" id="1280376"/>
    <lineage>
        <taxon>Bacteria</taxon>
        <taxon>Bacillati</taxon>
        <taxon>Actinomycetota</taxon>
        <taxon>Actinomycetes</taxon>
        <taxon>Micrococcales</taxon>
        <taxon>Brevibacteriaceae</taxon>
        <taxon>Spelaeicoccus</taxon>
    </lineage>
</organism>